<accession>A0AA41VFR6</accession>
<feature type="non-terminal residue" evidence="8">
    <location>
        <position position="308"/>
    </location>
</feature>
<keyword evidence="9" id="KW-1185">Reference proteome</keyword>
<dbReference type="Pfam" id="PF03016">
    <property type="entry name" value="Exostosin_GT47"/>
    <property type="match status" value="1"/>
</dbReference>
<feature type="domain" description="Exostosin GT47" evidence="7">
    <location>
        <begin position="197"/>
        <end position="305"/>
    </location>
</feature>
<evidence type="ECO:0000256" key="5">
    <source>
        <dbReference type="ARBA" id="ARBA00023034"/>
    </source>
</evidence>
<dbReference type="PANTHER" id="PTHR11062">
    <property type="entry name" value="EXOSTOSIN HEPARAN SULFATE GLYCOSYLTRANSFERASE -RELATED"/>
    <property type="match status" value="1"/>
</dbReference>
<evidence type="ECO:0000256" key="1">
    <source>
        <dbReference type="ARBA" id="ARBA00004323"/>
    </source>
</evidence>
<keyword evidence="6" id="KW-0812">Transmembrane</keyword>
<organism evidence="8 9">
    <name type="scientific">Papaver nudicaule</name>
    <name type="common">Iceland poppy</name>
    <dbReference type="NCBI Taxonomy" id="74823"/>
    <lineage>
        <taxon>Eukaryota</taxon>
        <taxon>Viridiplantae</taxon>
        <taxon>Streptophyta</taxon>
        <taxon>Embryophyta</taxon>
        <taxon>Tracheophyta</taxon>
        <taxon>Spermatophyta</taxon>
        <taxon>Magnoliopsida</taxon>
        <taxon>Ranunculales</taxon>
        <taxon>Papaveraceae</taxon>
        <taxon>Papaveroideae</taxon>
        <taxon>Papaver</taxon>
    </lineage>
</organism>
<keyword evidence="3" id="KW-0328">Glycosyltransferase</keyword>
<dbReference type="GO" id="GO:0000139">
    <property type="term" value="C:Golgi membrane"/>
    <property type="evidence" value="ECO:0007669"/>
    <property type="project" value="UniProtKB-SubCell"/>
</dbReference>
<gene>
    <name evidence="8" type="ORF">MKW94_007978</name>
</gene>
<keyword evidence="5" id="KW-0333">Golgi apparatus</keyword>
<feature type="transmembrane region" description="Helical" evidence="6">
    <location>
        <begin position="19"/>
        <end position="37"/>
    </location>
</feature>
<dbReference type="AlphaFoldDB" id="A0AA41VFR6"/>
<evidence type="ECO:0000313" key="8">
    <source>
        <dbReference type="EMBL" id="MCL7040398.1"/>
    </source>
</evidence>
<proteinExistence type="inferred from homology"/>
<evidence type="ECO:0000259" key="7">
    <source>
        <dbReference type="Pfam" id="PF03016"/>
    </source>
</evidence>
<comment type="subcellular location">
    <subcellularLocation>
        <location evidence="1">Golgi apparatus membrane</location>
        <topology evidence="1">Single-pass type II membrane protein</topology>
    </subcellularLocation>
</comment>
<keyword evidence="4" id="KW-0735">Signal-anchor</keyword>
<dbReference type="Proteomes" id="UP001177140">
    <property type="component" value="Unassembled WGS sequence"/>
</dbReference>
<keyword evidence="6" id="KW-0472">Membrane</keyword>
<comment type="similarity">
    <text evidence="2">Belongs to the glycosyltransferase 47 family.</text>
</comment>
<dbReference type="EMBL" id="JAJJMA010211839">
    <property type="protein sequence ID" value="MCL7040398.1"/>
    <property type="molecule type" value="Genomic_DNA"/>
</dbReference>
<evidence type="ECO:0000256" key="4">
    <source>
        <dbReference type="ARBA" id="ARBA00022968"/>
    </source>
</evidence>
<dbReference type="GO" id="GO:0016757">
    <property type="term" value="F:glycosyltransferase activity"/>
    <property type="evidence" value="ECO:0007669"/>
    <property type="project" value="UniProtKB-KW"/>
</dbReference>
<evidence type="ECO:0000256" key="2">
    <source>
        <dbReference type="ARBA" id="ARBA00010271"/>
    </source>
</evidence>
<name>A0AA41VFR6_PAPNU</name>
<evidence type="ECO:0000313" key="9">
    <source>
        <dbReference type="Proteomes" id="UP001177140"/>
    </source>
</evidence>
<reference evidence="8" key="1">
    <citation type="submission" date="2022-03" db="EMBL/GenBank/DDBJ databases">
        <title>A functionally conserved STORR gene fusion in Papaver species that diverged 16.8 million years ago.</title>
        <authorList>
            <person name="Catania T."/>
        </authorList>
    </citation>
    <scope>NUCLEOTIDE SEQUENCE</scope>
    <source>
        <strain evidence="8">S-191538</strain>
    </source>
</reference>
<keyword evidence="3" id="KW-0808">Transferase</keyword>
<dbReference type="InterPro" id="IPR004263">
    <property type="entry name" value="Exostosin"/>
</dbReference>
<evidence type="ECO:0000256" key="6">
    <source>
        <dbReference type="SAM" id="Phobius"/>
    </source>
</evidence>
<evidence type="ECO:0000256" key="3">
    <source>
        <dbReference type="ARBA" id="ARBA00022676"/>
    </source>
</evidence>
<sequence>MEFSVPFHGKPCRVETRKLLFLIGILTCAGFAVQNFFTPHGNVIRALFLANNAPSGDSSSLDTAVMDFLAHSYDSASASAPSDNYTEPRDGAKKMSQKSMKTLLVEMIPSSNPLKKTWMMMPPNKVTSISAMSRLLLKNLASSGSRRPKWFSEQDQQILAAKSEIANAPVIKNDIELYAPIYRNLSTFRRSYELMEEILKVHIYKEGEKPFFHDPILEGSVYASEGWFMKQMEESKRFVVQDPTKAHLFYLPFSTERIRYSSLYDRRIRSKTNMIMCLSDYLDIIKAKYPFWNRTGGADHFFTGCFDW</sequence>
<keyword evidence="6" id="KW-1133">Transmembrane helix</keyword>
<protein>
    <recommendedName>
        <fullName evidence="7">Exostosin GT47 domain-containing protein</fullName>
    </recommendedName>
</protein>
<dbReference type="InterPro" id="IPR040911">
    <property type="entry name" value="Exostosin_GT47"/>
</dbReference>
<comment type="caution">
    <text evidence="8">The sequence shown here is derived from an EMBL/GenBank/DDBJ whole genome shotgun (WGS) entry which is preliminary data.</text>
</comment>
<dbReference type="PANTHER" id="PTHR11062:SF210">
    <property type="entry name" value="EXOSTOSIN FAMILY PROTEIN"/>
    <property type="match status" value="1"/>
</dbReference>